<gene>
    <name evidence="3" type="ORF">QLT01_16600</name>
</gene>
<evidence type="ECO:0000313" key="3">
    <source>
        <dbReference type="EMBL" id="MDI5885964.1"/>
    </source>
</evidence>
<reference evidence="4" key="1">
    <citation type="submission" date="2023-07" db="EMBL/GenBank/DDBJ databases">
        <title>Genome-based characterization of strain KMM 296 and proposal for reclassification of Cobetia litoralis and Cobetia pacifica, and emended description of the species Cobetia amphilecti and Cobetia marina.</title>
        <authorList>
            <person name="Balabanova L."/>
            <person name="Nedashkovskaya O."/>
        </authorList>
    </citation>
    <scope>NUCLEOTIDE SEQUENCE [LARGE SCALE GENOMIC DNA]</scope>
    <source>
        <strain evidence="4">NRIC 0815</strain>
    </source>
</reference>
<keyword evidence="4" id="KW-1185">Reference proteome</keyword>
<sequence>MKRFVLLDTAPIPGTSDSLCLFEYGEDFVIKIESGKGGQLMNTRMHGSEDALAEIPAGLLKSRGTSAAPQRVLIGGLGMGFTLAAALKHFKADAEVVVAELVPGVVAWNDGPLGAKAGYPIRDPRTTVENRDVAEVLRGAPGGFDAIMLDVDNGPEGLTADDNDWLYSAEGLAVCARGLRPAGILAVWSATADARFSQRLSRAGFKAEARQVYAHGTSGAKHTIWIARYVGRAEKPDDKTKAGKGKGKRSGSPSRKPAAKGTARPSRRK</sequence>
<accession>A0ABT6UTC3</accession>
<evidence type="ECO:0000256" key="2">
    <source>
        <dbReference type="SAM" id="MobiDB-lite"/>
    </source>
</evidence>
<proteinExistence type="predicted"/>
<evidence type="ECO:0000313" key="4">
    <source>
        <dbReference type="Proteomes" id="UP001229025"/>
    </source>
</evidence>
<name>A0ABT6UTC3_9GAMM</name>
<evidence type="ECO:0000256" key="1">
    <source>
        <dbReference type="ARBA" id="ARBA00023115"/>
    </source>
</evidence>
<dbReference type="Gene3D" id="3.40.50.150">
    <property type="entry name" value="Vaccinia Virus protein VP39"/>
    <property type="match status" value="1"/>
</dbReference>
<keyword evidence="1" id="KW-0620">Polyamine biosynthesis</keyword>
<dbReference type="PANTHER" id="PTHR43317:SF3">
    <property type="entry name" value="BLR2883 PROTEIN"/>
    <property type="match status" value="1"/>
</dbReference>
<dbReference type="InterPro" id="IPR029063">
    <property type="entry name" value="SAM-dependent_MTases_sf"/>
</dbReference>
<protein>
    <recommendedName>
        <fullName evidence="5">Spermidine synthase</fullName>
    </recommendedName>
</protein>
<organism evidence="3 4">
    <name type="scientific">Cobetia amphilecti</name>
    <dbReference type="NCBI Taxonomy" id="1055104"/>
    <lineage>
        <taxon>Bacteria</taxon>
        <taxon>Pseudomonadati</taxon>
        <taxon>Pseudomonadota</taxon>
        <taxon>Gammaproteobacteria</taxon>
        <taxon>Oceanospirillales</taxon>
        <taxon>Halomonadaceae</taxon>
        <taxon>Cobetia</taxon>
    </lineage>
</organism>
<dbReference type="PANTHER" id="PTHR43317">
    <property type="entry name" value="THERMOSPERMINE SYNTHASE ACAULIS5"/>
    <property type="match status" value="1"/>
</dbReference>
<feature type="region of interest" description="Disordered" evidence="2">
    <location>
        <begin position="235"/>
        <end position="269"/>
    </location>
</feature>
<dbReference type="Proteomes" id="UP001229025">
    <property type="component" value="Unassembled WGS sequence"/>
</dbReference>
<comment type="caution">
    <text evidence="3">The sequence shown here is derived from an EMBL/GenBank/DDBJ whole genome shotgun (WGS) entry which is preliminary data.</text>
</comment>
<dbReference type="EMBL" id="JASCSA010000020">
    <property type="protein sequence ID" value="MDI5885964.1"/>
    <property type="molecule type" value="Genomic_DNA"/>
</dbReference>
<dbReference type="SUPFAM" id="SSF53335">
    <property type="entry name" value="S-adenosyl-L-methionine-dependent methyltransferases"/>
    <property type="match status" value="1"/>
</dbReference>
<evidence type="ECO:0008006" key="5">
    <source>
        <dbReference type="Google" id="ProtNLM"/>
    </source>
</evidence>